<sequence length="155" mass="17915">MAVKGINFFESVEFLDLESEINRRNVISRSYYSAYNSIKEKITDVPQYSGVGCHESLCVYLKQTTDFKPENKRSAQRIGLFLTSLKSNRHRADYDLNMDITVQETNMLREQTREFLSLISETSFEKRVISEPVKIGAIADRQKQKTKGSHLKVIK</sequence>
<dbReference type="OrthoDB" id="7030738at2"/>
<dbReference type="RefSeq" id="WP_070049915.1">
    <property type="nucleotide sequence ID" value="NZ_CBCSDO010000009.1"/>
</dbReference>
<name>A0A1E7Q8D9_9GAMM</name>
<proteinExistence type="predicted"/>
<keyword evidence="2" id="KW-1185">Reference proteome</keyword>
<organism evidence="1 2">
    <name type="scientific">Rheinheimera salexigens</name>
    <dbReference type="NCBI Taxonomy" id="1628148"/>
    <lineage>
        <taxon>Bacteria</taxon>
        <taxon>Pseudomonadati</taxon>
        <taxon>Pseudomonadota</taxon>
        <taxon>Gammaproteobacteria</taxon>
        <taxon>Chromatiales</taxon>
        <taxon>Chromatiaceae</taxon>
        <taxon>Rheinheimera</taxon>
    </lineage>
</organism>
<reference evidence="2" key="1">
    <citation type="submission" date="2016-09" db="EMBL/GenBank/DDBJ databases">
        <authorList>
            <person name="Wan X."/>
            <person name="Hou S."/>
        </authorList>
    </citation>
    <scope>NUCLEOTIDE SEQUENCE [LARGE SCALE GENOMIC DNA]</scope>
    <source>
        <strain evidence="2">KH87</strain>
    </source>
</reference>
<accession>A0A1E7Q8D9</accession>
<gene>
    <name evidence="1" type="ORF">BI198_12840</name>
</gene>
<comment type="caution">
    <text evidence="1">The sequence shown here is derived from an EMBL/GenBank/DDBJ whole genome shotgun (WGS) entry which is preliminary data.</text>
</comment>
<dbReference type="AlphaFoldDB" id="A0A1E7Q8D9"/>
<dbReference type="Proteomes" id="UP000242258">
    <property type="component" value="Unassembled WGS sequence"/>
</dbReference>
<evidence type="ECO:0000313" key="2">
    <source>
        <dbReference type="Proteomes" id="UP000242258"/>
    </source>
</evidence>
<dbReference type="EMBL" id="MKEK01000001">
    <property type="protein sequence ID" value="OEY70361.1"/>
    <property type="molecule type" value="Genomic_DNA"/>
</dbReference>
<dbReference type="Gene3D" id="1.20.120.330">
    <property type="entry name" value="Nucleotidyltransferases domain 2"/>
    <property type="match status" value="1"/>
</dbReference>
<evidence type="ECO:0000313" key="1">
    <source>
        <dbReference type="EMBL" id="OEY70361.1"/>
    </source>
</evidence>
<protein>
    <submittedName>
        <fullName evidence="1">Uncharacterized protein</fullName>
    </submittedName>
</protein>